<name>A0A1F7FFF6_UNCRA</name>
<dbReference type="AlphaFoldDB" id="A0A1F7FFF6"/>
<dbReference type="InterPro" id="IPR036388">
    <property type="entry name" value="WH-like_DNA-bd_sf"/>
</dbReference>
<dbReference type="Gene3D" id="1.10.10.10">
    <property type="entry name" value="Winged helix-like DNA-binding domain superfamily/Winged helix DNA-binding domain"/>
    <property type="match status" value="1"/>
</dbReference>
<dbReference type="Proteomes" id="UP000179243">
    <property type="component" value="Unassembled WGS sequence"/>
</dbReference>
<evidence type="ECO:0000313" key="2">
    <source>
        <dbReference type="Proteomes" id="UP000179243"/>
    </source>
</evidence>
<reference evidence="1 2" key="1">
    <citation type="journal article" date="2016" name="Nat. Commun.">
        <title>Thousands of microbial genomes shed light on interconnected biogeochemical processes in an aquifer system.</title>
        <authorList>
            <person name="Anantharaman K."/>
            <person name="Brown C.T."/>
            <person name="Hug L.A."/>
            <person name="Sharon I."/>
            <person name="Castelle C.J."/>
            <person name="Probst A.J."/>
            <person name="Thomas B.C."/>
            <person name="Singh A."/>
            <person name="Wilkins M.J."/>
            <person name="Karaoz U."/>
            <person name="Brodie E.L."/>
            <person name="Williams K.H."/>
            <person name="Hubbard S.S."/>
            <person name="Banfield J.F."/>
        </authorList>
    </citation>
    <scope>NUCLEOTIDE SEQUENCE [LARGE SCALE GENOMIC DNA]</scope>
</reference>
<gene>
    <name evidence="1" type="ORF">A2519_03240</name>
</gene>
<comment type="caution">
    <text evidence="1">The sequence shown here is derived from an EMBL/GenBank/DDBJ whole genome shotgun (WGS) entry which is preliminary data.</text>
</comment>
<proteinExistence type="predicted"/>
<protein>
    <submittedName>
        <fullName evidence="1">Uncharacterized protein</fullName>
    </submittedName>
</protein>
<organism evidence="1 2">
    <name type="scientific">Candidatus Raymondbacteria bacterium RIFOXYD12_FULL_49_13</name>
    <dbReference type="NCBI Taxonomy" id="1817890"/>
    <lineage>
        <taxon>Bacteria</taxon>
        <taxon>Raymondiibacteriota</taxon>
    </lineage>
</organism>
<dbReference type="SUPFAM" id="SSF46785">
    <property type="entry name" value="Winged helix' DNA-binding domain"/>
    <property type="match status" value="1"/>
</dbReference>
<dbReference type="InterPro" id="IPR011991">
    <property type="entry name" value="ArsR-like_HTH"/>
</dbReference>
<dbReference type="InterPro" id="IPR036390">
    <property type="entry name" value="WH_DNA-bd_sf"/>
</dbReference>
<dbReference type="CDD" id="cd00090">
    <property type="entry name" value="HTH_ARSR"/>
    <property type="match status" value="1"/>
</dbReference>
<evidence type="ECO:0000313" key="1">
    <source>
        <dbReference type="EMBL" id="OGK05425.1"/>
    </source>
</evidence>
<sequence>MKESLNKFSARFQEAFLELIWRQWCVLGVQGYSAKPGNQCIDPEALILMTCSVGRREPRLFDEMLDWLVCYQEYVSKQRLLLLSKSGLFSGNAVWAAVEGFLATQKAGAKWRKQKDAPNRNAEPLFILKDGRPMKGFGAGDEVFRSLGFERGLVKLRGMSQPFSPSHPSCLLLRLRALFGTTTRSEIVLFLLTHPGPSGETPSAIARETGYAQKSVHNTLVNMSLSGLVSRRQAGREVRYAIAKELCQSLLLGIKEKPSWLNWASVFVFLESLWILLGTPGFYQKNDSLQSIAMRELWQKHLSALSDSGLGGELRSIDQLSGKELVETVLEQVEEMMESFLKV</sequence>
<dbReference type="EMBL" id="MFYX01000056">
    <property type="protein sequence ID" value="OGK05425.1"/>
    <property type="molecule type" value="Genomic_DNA"/>
</dbReference>
<accession>A0A1F7FFF6</accession>